<sequence>MDEQAKRQRPTYSDEFKRDAVRLVVEEGYSFKAACEAVGVCDATLRAWHAKLAPPPEPCGDDATVEEMRAEIARLRKQLKRTELEREILKKATAYFAKEST</sequence>
<protein>
    <submittedName>
        <fullName evidence="5">Transposase</fullName>
    </submittedName>
</protein>
<reference evidence="5 9" key="1">
    <citation type="submission" date="2019-02" db="EMBL/GenBank/DDBJ databases">
        <title>Deep-cultivation of Planctomycetes and their phenomic and genomic characterization uncovers novel biology.</title>
        <authorList>
            <person name="Wiegand S."/>
            <person name="Jogler M."/>
            <person name="Boedeker C."/>
            <person name="Pinto D."/>
            <person name="Vollmers J."/>
            <person name="Rivas-Marin E."/>
            <person name="Kohn T."/>
            <person name="Peeters S.H."/>
            <person name="Heuer A."/>
            <person name="Rast P."/>
            <person name="Oberbeckmann S."/>
            <person name="Bunk B."/>
            <person name="Jeske O."/>
            <person name="Meyerdierks A."/>
            <person name="Storesund J.E."/>
            <person name="Kallscheuer N."/>
            <person name="Luecker S."/>
            <person name="Lage O.M."/>
            <person name="Pohl T."/>
            <person name="Merkel B.J."/>
            <person name="Hornburger P."/>
            <person name="Mueller R.-W."/>
            <person name="Bruemmer F."/>
            <person name="Labrenz M."/>
            <person name="Spormann A.M."/>
            <person name="Op den Camp H."/>
            <person name="Overmann J."/>
            <person name="Amann R."/>
            <person name="Jetten M.S.M."/>
            <person name="Mascher T."/>
            <person name="Medema M.H."/>
            <person name="Devos D.P."/>
            <person name="Kaster A.-K."/>
            <person name="Ovreas L."/>
            <person name="Rohde M."/>
            <person name="Galperin M.Y."/>
            <person name="Jogler C."/>
        </authorList>
    </citation>
    <scope>NUCLEOTIDE SEQUENCE [LARGE SCALE GENOMIC DNA]</scope>
    <source>
        <strain evidence="5 9">Pan181</strain>
    </source>
</reference>
<evidence type="ECO:0000313" key="2">
    <source>
        <dbReference type="EMBL" id="QDU54184.1"/>
    </source>
</evidence>
<dbReference type="InterPro" id="IPR002514">
    <property type="entry name" value="Transposase_8"/>
</dbReference>
<evidence type="ECO:0000313" key="7">
    <source>
        <dbReference type="EMBL" id="QDU57546.1"/>
    </source>
</evidence>
<dbReference type="PANTHER" id="PTHR33215:SF13">
    <property type="entry name" value="PROTEIN DISTAL ANTENNA"/>
    <property type="match status" value="1"/>
</dbReference>
<dbReference type="OrthoDB" id="217723at2"/>
<proteinExistence type="predicted"/>
<organism evidence="5 9">
    <name type="scientific">Aeoliella mucimassa</name>
    <dbReference type="NCBI Taxonomy" id="2527972"/>
    <lineage>
        <taxon>Bacteria</taxon>
        <taxon>Pseudomonadati</taxon>
        <taxon>Planctomycetota</taxon>
        <taxon>Planctomycetia</taxon>
        <taxon>Pirellulales</taxon>
        <taxon>Lacipirellulaceae</taxon>
        <taxon>Aeoliella</taxon>
    </lineage>
</organism>
<dbReference type="Pfam" id="PF01527">
    <property type="entry name" value="HTH_Tnp_1"/>
    <property type="match status" value="1"/>
</dbReference>
<dbReference type="KEGG" id="amuc:Pan181_11050"/>
<keyword evidence="9" id="KW-1185">Reference proteome</keyword>
<dbReference type="SUPFAM" id="SSF46689">
    <property type="entry name" value="Homeodomain-like"/>
    <property type="match status" value="1"/>
</dbReference>
<dbReference type="EMBL" id="CP036278">
    <property type="protein sequence ID" value="QDU54650.1"/>
    <property type="molecule type" value="Genomic_DNA"/>
</dbReference>
<dbReference type="GO" id="GO:0004803">
    <property type="term" value="F:transposase activity"/>
    <property type="evidence" value="ECO:0007669"/>
    <property type="project" value="InterPro"/>
</dbReference>
<dbReference type="InterPro" id="IPR051839">
    <property type="entry name" value="RD_transcriptional_regulator"/>
</dbReference>
<evidence type="ECO:0000256" key="1">
    <source>
        <dbReference type="SAM" id="Coils"/>
    </source>
</evidence>
<evidence type="ECO:0000313" key="4">
    <source>
        <dbReference type="EMBL" id="QDU54920.1"/>
    </source>
</evidence>
<evidence type="ECO:0000313" key="9">
    <source>
        <dbReference type="Proteomes" id="UP000315750"/>
    </source>
</evidence>
<dbReference type="GO" id="GO:0003677">
    <property type="term" value="F:DNA binding"/>
    <property type="evidence" value="ECO:0007669"/>
    <property type="project" value="InterPro"/>
</dbReference>
<evidence type="ECO:0000313" key="5">
    <source>
        <dbReference type="EMBL" id="QDU55664.1"/>
    </source>
</evidence>
<name>A0A518ALS1_9BACT</name>
<evidence type="ECO:0000313" key="6">
    <source>
        <dbReference type="EMBL" id="QDU56738.1"/>
    </source>
</evidence>
<dbReference type="KEGG" id="amuc:Pan181_03640"/>
<evidence type="ECO:0000313" key="8">
    <source>
        <dbReference type="EMBL" id="QDU58538.1"/>
    </source>
</evidence>
<keyword evidence="1" id="KW-0175">Coiled coil</keyword>
<dbReference type="EMBL" id="CP036278">
    <property type="protein sequence ID" value="QDU57546.1"/>
    <property type="molecule type" value="Genomic_DNA"/>
</dbReference>
<dbReference type="GO" id="GO:0006313">
    <property type="term" value="P:DNA transposition"/>
    <property type="evidence" value="ECO:0007669"/>
    <property type="project" value="InterPro"/>
</dbReference>
<accession>A0A518ALS1</accession>
<dbReference type="KEGG" id="amuc:Pan181_08330"/>
<dbReference type="EMBL" id="CP036278">
    <property type="protein sequence ID" value="QDU56738.1"/>
    <property type="molecule type" value="Genomic_DNA"/>
</dbReference>
<feature type="coiled-coil region" evidence="1">
    <location>
        <begin position="65"/>
        <end position="92"/>
    </location>
</feature>
<dbReference type="EMBL" id="CP036278">
    <property type="protein sequence ID" value="QDU54184.1"/>
    <property type="molecule type" value="Genomic_DNA"/>
</dbReference>
<dbReference type="KEGG" id="amuc:Pan181_18570"/>
<dbReference type="PANTHER" id="PTHR33215">
    <property type="entry name" value="PROTEIN DISTAL ANTENNA"/>
    <property type="match status" value="1"/>
</dbReference>
<dbReference type="EMBL" id="CP036278">
    <property type="protein sequence ID" value="QDU58538.1"/>
    <property type="molecule type" value="Genomic_DNA"/>
</dbReference>
<dbReference type="RefSeq" id="WP_145245198.1">
    <property type="nucleotide sequence ID" value="NZ_CP036278.1"/>
</dbReference>
<dbReference type="AlphaFoldDB" id="A0A518ALS1"/>
<dbReference type="EMBL" id="CP036278">
    <property type="protein sequence ID" value="QDU55664.1"/>
    <property type="molecule type" value="Genomic_DNA"/>
</dbReference>
<dbReference type="Proteomes" id="UP000315750">
    <property type="component" value="Chromosome"/>
</dbReference>
<dbReference type="KEGG" id="amuc:Pan181_47760"/>
<dbReference type="EMBL" id="CP036278">
    <property type="protein sequence ID" value="QDU54920.1"/>
    <property type="molecule type" value="Genomic_DNA"/>
</dbReference>
<dbReference type="KEGG" id="amuc:Pan181_37640"/>
<dbReference type="Gene3D" id="1.10.10.60">
    <property type="entry name" value="Homeodomain-like"/>
    <property type="match status" value="1"/>
</dbReference>
<dbReference type="InterPro" id="IPR009057">
    <property type="entry name" value="Homeodomain-like_sf"/>
</dbReference>
<gene>
    <name evidence="2" type="ORF">Pan181_03640</name>
    <name evidence="3" type="ORF">Pan181_08330</name>
    <name evidence="4" type="ORF">Pan181_11050</name>
    <name evidence="5" type="ORF">Pan181_18570</name>
    <name evidence="6" type="ORF">Pan181_29480</name>
    <name evidence="7" type="ORF">Pan181_37640</name>
    <name evidence="8" type="ORF">Pan181_47760</name>
</gene>
<evidence type="ECO:0000313" key="3">
    <source>
        <dbReference type="EMBL" id="QDU54650.1"/>
    </source>
</evidence>
<dbReference type="KEGG" id="amuc:Pan181_29480"/>